<feature type="domain" description="Reverse transcriptase" evidence="1">
    <location>
        <begin position="543"/>
        <end position="809"/>
    </location>
</feature>
<dbReference type="Pfam" id="PF09004">
    <property type="entry name" value="ALKBH8_N"/>
    <property type="match status" value="1"/>
</dbReference>
<dbReference type="AlphaFoldDB" id="A0A8C6LRN4"/>
<accession>A0A8C6LRN4</accession>
<dbReference type="InterPro" id="IPR043502">
    <property type="entry name" value="DNA/RNA_pol_sf"/>
</dbReference>
<proteinExistence type="predicted"/>
<protein>
    <recommendedName>
        <fullName evidence="1">Reverse transcriptase domain-containing protein</fullName>
    </recommendedName>
</protein>
<dbReference type="GeneTree" id="ENSGT01120000271821"/>
<dbReference type="GO" id="GO:0016706">
    <property type="term" value="F:2-oxoglutarate-dependent dioxygenase activity"/>
    <property type="evidence" value="ECO:0007669"/>
    <property type="project" value="InterPro"/>
</dbReference>
<dbReference type="PANTHER" id="PTHR47510">
    <property type="entry name" value="REVERSE TRANSCRIPTASE DOMAIN-CONTAINING PROTEIN"/>
    <property type="match status" value="1"/>
</dbReference>
<dbReference type="InterPro" id="IPR036691">
    <property type="entry name" value="Endo/exonu/phosph_ase_sf"/>
</dbReference>
<evidence type="ECO:0000313" key="3">
    <source>
        <dbReference type="Proteomes" id="UP000694548"/>
    </source>
</evidence>
<sequence>MDYCGAKLTYDRGELYSIRYNCRMPMTKEYQSSHNIPPNIARPLDAPWIVVGSVTRRRRRKERKKKRGCRSGLQARLKSQPFKPPLPSIFLTNSRSIVNKIDEFDLLLTAHSLTRDCCVLVVTESWLREDIPDASVQLPGRTLHRSDRKASAGKRRGGGLCIYTHNNWCTNSRISATFCSPDIETISVTCRPFYLPRELTVVMITAVYIPPDANVSLALDHLYYKISEQQQTYPEGVHIIAGDFNKACLRTVLPKFVQHVKCPTRGNNILDHVYTNIKQAYKSVSLPPLGKSDHLSLLLLPAYIPLKKRTRPIIKTINTLTDEALAQLQDCFAHTEWSIFENEDLQIYTDTVLCYIKHCMDTVIIHKQVRIYPNCKPWMTSKVRVLLKARNAAYASGDQAKYWRARTDLKRGIKEAKVSYTKKLSQHLSASNPRRVWEGLRHITKYKDNRSSTEIGASLAEELNYFFARFENTSFPTTNISPITSPAEFGSDTQILKLQEQQVRTVFRAVHQRKAAGPDGVPGKVLKYCADQLSMVFTKLFNRSLSEATVPYCLKSTTIVPLPKSTTINSLNDYRPIALTPVVTKCFEKLVQKHIKDFLPPSMDPCQFAYKANRSTEDAISNALHSSLQHLENPGTSVRMLFIDFSSAFNTIIPNILVAKLINLNLPPTTCGWIKDFLTNRPQAVRFGDKRSSTLMLSTGSPQGCVLSPLLFTIYTHDCIPIHRSNKIIKFADDTTLVGLIHNNDDAAYRDEVCHLSEWCDDHNLSLNIKKTKEMVIDFRRSKDAPRPLCIKGAEVERVPSFKFLGIYISEDLSWTINTTALVKKAQQRLHFLRVLKWNRLQTNLLVSFYRAVIESVMTYAIPVWYAGCTVADKNRYQRVIRAAEKVIGCTLPSLDTIALQRCLTRARTISRDIYHPNHYLFAMLPSGKRFRSLSCRTDRLRKSFFPWAIRTLNGQKNQPY</sequence>
<dbReference type="SUPFAM" id="SSF56672">
    <property type="entry name" value="DNA/RNA polymerases"/>
    <property type="match status" value="1"/>
</dbReference>
<name>A0A8C6LRN4_NOTFU</name>
<dbReference type="GO" id="GO:0008168">
    <property type="term" value="F:methyltransferase activity"/>
    <property type="evidence" value="ECO:0007669"/>
    <property type="project" value="InterPro"/>
</dbReference>
<dbReference type="PROSITE" id="PS50878">
    <property type="entry name" value="RT_POL"/>
    <property type="match status" value="1"/>
</dbReference>
<dbReference type="CDD" id="cd01650">
    <property type="entry name" value="RT_nLTR_like"/>
    <property type="match status" value="1"/>
</dbReference>
<dbReference type="Ensembl" id="ENSNFUT00015024856.1">
    <property type="protein sequence ID" value="ENSNFUP00015023768.1"/>
    <property type="gene ID" value="ENSNFUG00015011506.1"/>
</dbReference>
<dbReference type="Pfam" id="PF00078">
    <property type="entry name" value="RVT_1"/>
    <property type="match status" value="1"/>
</dbReference>
<organism evidence="2 3">
    <name type="scientific">Nothobranchius furzeri</name>
    <name type="common">Turquoise killifish</name>
    <dbReference type="NCBI Taxonomy" id="105023"/>
    <lineage>
        <taxon>Eukaryota</taxon>
        <taxon>Metazoa</taxon>
        <taxon>Chordata</taxon>
        <taxon>Craniata</taxon>
        <taxon>Vertebrata</taxon>
        <taxon>Euteleostomi</taxon>
        <taxon>Actinopterygii</taxon>
        <taxon>Neopterygii</taxon>
        <taxon>Teleostei</taxon>
        <taxon>Neoteleostei</taxon>
        <taxon>Acanthomorphata</taxon>
        <taxon>Ovalentaria</taxon>
        <taxon>Atherinomorphae</taxon>
        <taxon>Cyprinodontiformes</taxon>
        <taxon>Nothobranchiidae</taxon>
        <taxon>Nothobranchius</taxon>
    </lineage>
</organism>
<evidence type="ECO:0000313" key="2">
    <source>
        <dbReference type="Ensembl" id="ENSNFUP00015023768.1"/>
    </source>
</evidence>
<dbReference type="InterPro" id="IPR015095">
    <property type="entry name" value="AlkB_hom8_N"/>
</dbReference>
<keyword evidence="3" id="KW-1185">Reference proteome</keyword>
<dbReference type="PANTHER" id="PTHR47510:SF3">
    <property type="entry name" value="ENDO_EXONUCLEASE_PHOSPHATASE DOMAIN-CONTAINING PROTEIN"/>
    <property type="match status" value="1"/>
</dbReference>
<reference evidence="2" key="1">
    <citation type="submission" date="2014-08" db="EMBL/GenBank/DDBJ databases">
        <authorList>
            <person name="Senf B."/>
            <person name="Petzold A."/>
            <person name="Downie B.R."/>
            <person name="Koch P."/>
            <person name="Platzer M."/>
        </authorList>
    </citation>
    <scope>NUCLEOTIDE SEQUENCE [LARGE SCALE GENOMIC DNA]</scope>
    <source>
        <strain evidence="2">GRZ</strain>
    </source>
</reference>
<evidence type="ECO:0000259" key="1">
    <source>
        <dbReference type="PROSITE" id="PS50878"/>
    </source>
</evidence>
<reference evidence="2" key="2">
    <citation type="submission" date="2025-08" db="UniProtKB">
        <authorList>
            <consortium name="Ensembl"/>
        </authorList>
    </citation>
    <scope>IDENTIFICATION</scope>
</reference>
<dbReference type="Proteomes" id="UP000694548">
    <property type="component" value="Chromosome sgr04"/>
</dbReference>
<dbReference type="InterPro" id="IPR000477">
    <property type="entry name" value="RT_dom"/>
</dbReference>
<dbReference type="Gene3D" id="3.60.10.10">
    <property type="entry name" value="Endonuclease/exonuclease/phosphatase"/>
    <property type="match status" value="1"/>
</dbReference>
<reference evidence="2" key="3">
    <citation type="submission" date="2025-09" db="UniProtKB">
        <authorList>
            <consortium name="Ensembl"/>
        </authorList>
    </citation>
    <scope>IDENTIFICATION</scope>
</reference>
<dbReference type="SUPFAM" id="SSF56219">
    <property type="entry name" value="DNase I-like"/>
    <property type="match status" value="1"/>
</dbReference>